<dbReference type="AlphaFoldDB" id="A0A6P6WVX6"/>
<dbReference type="InterPro" id="IPR046758">
    <property type="entry name" value="Sey1/RHD3-like_3HB"/>
</dbReference>
<evidence type="ECO:0000256" key="2">
    <source>
        <dbReference type="ARBA" id="ARBA00022741"/>
    </source>
</evidence>
<keyword evidence="11" id="KW-1185">Reference proteome</keyword>
<dbReference type="InterPro" id="IPR008803">
    <property type="entry name" value="RHD3/Sey1"/>
</dbReference>
<keyword evidence="1 9" id="KW-0812">Transmembrane</keyword>
<sequence length="486" mass="54681">MAQVEGNHPTLLIDGDGNFNSKFVEDLKLAAVSRPVAVVSVFGVQSTGKSTLMNSLFSTKFKVMDASQGMHQTTKGIWVAKYPLPNPNGGHEILAVDTEGSDGIEREDDTKFEKQTALFCLAVSNTVIVNMKCYTVNLNNGGNQPLLRTVFEVMIRKFCTPRKVNLVFVLRDKNKCPQHKLEEQLKAGMYKIWEEMKKPKAQLNASLEDFFNIEVVALSSFEDKPEQFENEVAGLRERIISISTSGEGAAGSTPASGFADYAKKIWDQIKEDKDLDLPRYRIMVAEIRCNAIAEEKYQSFCKNRSWLQIEKDAIKVQGFGAKVSQIIDIYLSQYDEEAQHYDETKRDASRKQLTEDIMKVVKPTYLSVVEHMRHQILEKFEEAAMDELKENGVLVAMNTNKYINRFKNQLKDAAVKQANWNQYAGQLIQLESEIDHAIKIIRDTNELLEQKKKDKRAFWFKLGSVGTGALTAATAVGSLILAVALG</sequence>
<reference evidence="12" key="2">
    <citation type="submission" date="2025-08" db="UniProtKB">
        <authorList>
            <consortium name="RefSeq"/>
        </authorList>
    </citation>
    <scope>IDENTIFICATION</scope>
    <source>
        <tissue evidence="12">Leaves</tissue>
    </source>
</reference>
<name>A0A6P6WVX6_COFAR</name>
<keyword evidence="6" id="KW-0342">GTP-binding</keyword>
<dbReference type="Proteomes" id="UP001652660">
    <property type="component" value="Chromosome 3e"/>
</dbReference>
<dbReference type="OrthoDB" id="1597724at2759"/>
<gene>
    <name evidence="12" type="primary">LOC113736727</name>
</gene>
<dbReference type="SUPFAM" id="SSF52540">
    <property type="entry name" value="P-loop containing nucleoside triphosphate hydrolases"/>
    <property type="match status" value="1"/>
</dbReference>
<evidence type="ECO:0000256" key="6">
    <source>
        <dbReference type="ARBA" id="ARBA00023134"/>
    </source>
</evidence>
<accession>A0A6P6WVX6</accession>
<keyword evidence="3" id="KW-0378">Hydrolase</keyword>
<dbReference type="PROSITE" id="PS51715">
    <property type="entry name" value="G_GB1_RHD3"/>
    <property type="match status" value="1"/>
</dbReference>
<evidence type="ECO:0000256" key="8">
    <source>
        <dbReference type="PROSITE-ProRule" id="PRU01052"/>
    </source>
</evidence>
<protein>
    <submittedName>
        <fullName evidence="12">Protein ROOT HAIR DEFECTIVE 3-like</fullName>
    </submittedName>
</protein>
<dbReference type="PANTHER" id="PTHR45923:SF14">
    <property type="entry name" value="PROTEIN ROOT HAIR DEFECTIVE 3 HOMOLOG"/>
    <property type="match status" value="1"/>
</dbReference>
<feature type="domain" description="GB1/RHD3-type G" evidence="10">
    <location>
        <begin position="33"/>
        <end position="262"/>
    </location>
</feature>
<comment type="similarity">
    <text evidence="8">Belongs to the TRAFAC class dynamin-like GTPase superfamily. GB1/RHD3 GTPase family.</text>
</comment>
<evidence type="ECO:0000256" key="1">
    <source>
        <dbReference type="ARBA" id="ARBA00022692"/>
    </source>
</evidence>
<dbReference type="GO" id="GO:0003924">
    <property type="term" value="F:GTPase activity"/>
    <property type="evidence" value="ECO:0007669"/>
    <property type="project" value="TreeGrafter"/>
</dbReference>
<proteinExistence type="inferred from homology"/>
<dbReference type="Pfam" id="PF05879">
    <property type="entry name" value="RHD3_GTPase"/>
    <property type="match status" value="1"/>
</dbReference>
<dbReference type="Gene3D" id="3.40.50.300">
    <property type="entry name" value="P-loop containing nucleotide triphosphate hydrolases"/>
    <property type="match status" value="1"/>
</dbReference>
<evidence type="ECO:0000256" key="5">
    <source>
        <dbReference type="ARBA" id="ARBA00022989"/>
    </source>
</evidence>
<dbReference type="GO" id="GO:0016320">
    <property type="term" value="P:endoplasmic reticulum membrane fusion"/>
    <property type="evidence" value="ECO:0007669"/>
    <property type="project" value="TreeGrafter"/>
</dbReference>
<organism evidence="11 12">
    <name type="scientific">Coffea arabica</name>
    <name type="common">Arabian coffee</name>
    <dbReference type="NCBI Taxonomy" id="13443"/>
    <lineage>
        <taxon>Eukaryota</taxon>
        <taxon>Viridiplantae</taxon>
        <taxon>Streptophyta</taxon>
        <taxon>Embryophyta</taxon>
        <taxon>Tracheophyta</taxon>
        <taxon>Spermatophyta</taxon>
        <taxon>Magnoliopsida</taxon>
        <taxon>eudicotyledons</taxon>
        <taxon>Gunneridae</taxon>
        <taxon>Pentapetalae</taxon>
        <taxon>asterids</taxon>
        <taxon>lamiids</taxon>
        <taxon>Gentianales</taxon>
        <taxon>Rubiaceae</taxon>
        <taxon>Ixoroideae</taxon>
        <taxon>Gardenieae complex</taxon>
        <taxon>Bertiereae - Coffeeae clade</taxon>
        <taxon>Coffeeae</taxon>
        <taxon>Coffea</taxon>
    </lineage>
</organism>
<reference evidence="11" key="1">
    <citation type="journal article" date="2025" name="Foods">
        <title>Unveiling the Microbial Signatures of Arabica Coffee Cherries: Insights into Ripeness Specific Diversity, Functional Traits, and Implications for Quality and Safety.</title>
        <authorList>
            <consortium name="RefSeq"/>
            <person name="Tenea G.N."/>
            <person name="Cifuentes V."/>
            <person name="Reyes P."/>
            <person name="Cevallos-Vallejos M."/>
        </authorList>
    </citation>
    <scope>NUCLEOTIDE SEQUENCE [LARGE SCALE GENOMIC DNA]</scope>
</reference>
<keyword evidence="5 9" id="KW-1133">Transmembrane helix</keyword>
<dbReference type="InterPro" id="IPR030386">
    <property type="entry name" value="G_GB1_RHD3_dom"/>
</dbReference>
<evidence type="ECO:0000256" key="4">
    <source>
        <dbReference type="ARBA" id="ARBA00022824"/>
    </source>
</evidence>
<dbReference type="CDD" id="cd01851">
    <property type="entry name" value="GBP"/>
    <property type="match status" value="1"/>
</dbReference>
<evidence type="ECO:0000256" key="7">
    <source>
        <dbReference type="ARBA" id="ARBA00023136"/>
    </source>
</evidence>
<keyword evidence="7 9" id="KW-0472">Membrane</keyword>
<dbReference type="RefSeq" id="XP_027119608.1">
    <property type="nucleotide sequence ID" value="XM_027263807.2"/>
</dbReference>
<evidence type="ECO:0000313" key="12">
    <source>
        <dbReference type="RefSeq" id="XP_027119608.1"/>
    </source>
</evidence>
<keyword evidence="2" id="KW-0547">Nucleotide-binding</keyword>
<dbReference type="Pfam" id="PF20428">
    <property type="entry name" value="Sey1_3HB"/>
    <property type="match status" value="1"/>
</dbReference>
<evidence type="ECO:0000259" key="10">
    <source>
        <dbReference type="PROSITE" id="PS51715"/>
    </source>
</evidence>
<evidence type="ECO:0000256" key="3">
    <source>
        <dbReference type="ARBA" id="ARBA00022801"/>
    </source>
</evidence>
<dbReference type="GO" id="GO:0005783">
    <property type="term" value="C:endoplasmic reticulum"/>
    <property type="evidence" value="ECO:0007669"/>
    <property type="project" value="TreeGrafter"/>
</dbReference>
<evidence type="ECO:0000313" key="11">
    <source>
        <dbReference type="Proteomes" id="UP001652660"/>
    </source>
</evidence>
<evidence type="ECO:0000256" key="9">
    <source>
        <dbReference type="SAM" id="Phobius"/>
    </source>
</evidence>
<dbReference type="PANTHER" id="PTHR45923">
    <property type="entry name" value="PROTEIN SEY1"/>
    <property type="match status" value="1"/>
</dbReference>
<dbReference type="GO" id="GO:0005525">
    <property type="term" value="F:GTP binding"/>
    <property type="evidence" value="ECO:0007669"/>
    <property type="project" value="UniProtKB-KW"/>
</dbReference>
<dbReference type="InterPro" id="IPR027417">
    <property type="entry name" value="P-loop_NTPase"/>
</dbReference>
<keyword evidence="4" id="KW-0256">Endoplasmic reticulum</keyword>
<dbReference type="GeneID" id="113736727"/>
<feature type="transmembrane region" description="Helical" evidence="9">
    <location>
        <begin position="458"/>
        <end position="485"/>
    </location>
</feature>